<evidence type="ECO:0000256" key="12">
    <source>
        <dbReference type="ARBA" id="ARBA00022958"/>
    </source>
</evidence>
<evidence type="ECO:0000256" key="4">
    <source>
        <dbReference type="ARBA" id="ARBA00005225"/>
    </source>
</evidence>
<keyword evidence="13 16" id="KW-0173">Coenzyme A biosynthesis</keyword>
<dbReference type="CDD" id="cd24015">
    <property type="entry name" value="ASKHA_NBD_PanK-III"/>
    <property type="match status" value="1"/>
</dbReference>
<gene>
    <name evidence="16" type="primary">coaX</name>
    <name evidence="17" type="ORF">CK501_16460</name>
</gene>
<dbReference type="GO" id="GO:0004594">
    <property type="term" value="F:pantothenate kinase activity"/>
    <property type="evidence" value="ECO:0007669"/>
    <property type="project" value="UniProtKB-UniRule"/>
</dbReference>
<comment type="function">
    <text evidence="16">Catalyzes the phosphorylation of pantothenate (Pan), the first step in CoA biosynthesis.</text>
</comment>
<dbReference type="PANTHER" id="PTHR34265:SF1">
    <property type="entry name" value="TYPE III PANTOTHENATE KINASE"/>
    <property type="match status" value="1"/>
</dbReference>
<evidence type="ECO:0000256" key="15">
    <source>
        <dbReference type="ARBA" id="ARBA00040883"/>
    </source>
</evidence>
<sequence>MILQVDAGNSRVHWRCLDADRQVIARGDQSWETVGSDGIAGVDSDRLARLEFASVAGDRANQLKASLVSGNHVRVMEFAASRRQCGVVNAYNDPAQMGVDRWLAMLGAYSTWEGPITVLDAGTAITVDHVDAWGNHQGGYILPGGALMAQSLGAGTSGVRPEAVAGADTAPGITTSECVHHGIAWLMQALVARSADYWQGRGTMILTGGDAAAAAAGIPADPVVEPDLVFLGMDAVMAEASGSC</sequence>
<dbReference type="EC" id="2.7.1.33" evidence="6 16"/>
<comment type="caution">
    <text evidence="17">The sequence shown here is derived from an EMBL/GenBank/DDBJ whole genome shotgun (WGS) entry which is preliminary data.</text>
</comment>
<feature type="binding site" evidence="16">
    <location>
        <position position="91"/>
    </location>
    <ligand>
        <name>substrate</name>
    </ligand>
</feature>
<keyword evidence="10 16" id="KW-0418">Kinase</keyword>
<evidence type="ECO:0000256" key="10">
    <source>
        <dbReference type="ARBA" id="ARBA00022777"/>
    </source>
</evidence>
<keyword evidence="8 16" id="KW-0808">Transferase</keyword>
<dbReference type="EMBL" id="NSKD01000016">
    <property type="protein sequence ID" value="PAU75825.1"/>
    <property type="molecule type" value="Genomic_DNA"/>
</dbReference>
<protein>
    <recommendedName>
        <fullName evidence="15 16">Type III pantothenate kinase</fullName>
        <ecNumber evidence="6 16">2.7.1.33</ecNumber>
    </recommendedName>
    <alternativeName>
        <fullName evidence="16">PanK-III</fullName>
    </alternativeName>
    <alternativeName>
        <fullName evidence="16">Pantothenic acid kinase</fullName>
    </alternativeName>
</protein>
<dbReference type="GO" id="GO:0046872">
    <property type="term" value="F:metal ion binding"/>
    <property type="evidence" value="ECO:0007669"/>
    <property type="project" value="UniProtKB-KW"/>
</dbReference>
<keyword evidence="16" id="KW-0479">Metal-binding</keyword>
<comment type="catalytic activity">
    <reaction evidence="1 16">
        <text>(R)-pantothenate + ATP = (R)-4'-phosphopantothenate + ADP + H(+)</text>
        <dbReference type="Rhea" id="RHEA:16373"/>
        <dbReference type="ChEBI" id="CHEBI:10986"/>
        <dbReference type="ChEBI" id="CHEBI:15378"/>
        <dbReference type="ChEBI" id="CHEBI:29032"/>
        <dbReference type="ChEBI" id="CHEBI:30616"/>
        <dbReference type="ChEBI" id="CHEBI:456216"/>
        <dbReference type="EC" id="2.7.1.33"/>
    </reaction>
</comment>
<dbReference type="GO" id="GO:0015937">
    <property type="term" value="P:coenzyme A biosynthetic process"/>
    <property type="evidence" value="ECO:0007669"/>
    <property type="project" value="UniProtKB-UniRule"/>
</dbReference>
<comment type="cofactor">
    <cofactor evidence="2">
        <name>K(+)</name>
        <dbReference type="ChEBI" id="CHEBI:29103"/>
    </cofactor>
</comment>
<dbReference type="AlphaFoldDB" id="A0A2A2ETS9"/>
<dbReference type="SUPFAM" id="SSF53067">
    <property type="entry name" value="Actin-like ATPase domain"/>
    <property type="match status" value="2"/>
</dbReference>
<evidence type="ECO:0000256" key="13">
    <source>
        <dbReference type="ARBA" id="ARBA00022993"/>
    </source>
</evidence>
<dbReference type="NCBIfam" id="TIGR00671">
    <property type="entry name" value="baf"/>
    <property type="match status" value="1"/>
</dbReference>
<feature type="active site" description="Proton acceptor" evidence="16">
    <location>
        <position position="100"/>
    </location>
</feature>
<organism evidence="17 18">
    <name type="scientific">Halovibrio salipaludis</name>
    <dbReference type="NCBI Taxonomy" id="2032626"/>
    <lineage>
        <taxon>Bacteria</taxon>
        <taxon>Pseudomonadati</taxon>
        <taxon>Pseudomonadota</taxon>
        <taxon>Gammaproteobacteria</taxon>
        <taxon>Oceanospirillales</taxon>
        <taxon>Halomonadaceae</taxon>
        <taxon>Halovibrio</taxon>
    </lineage>
</organism>
<keyword evidence="9 16" id="KW-0547">Nucleotide-binding</keyword>
<dbReference type="OrthoDB" id="9781305at2"/>
<evidence type="ECO:0000256" key="11">
    <source>
        <dbReference type="ARBA" id="ARBA00022840"/>
    </source>
</evidence>
<evidence type="ECO:0000256" key="7">
    <source>
        <dbReference type="ARBA" id="ARBA00022490"/>
    </source>
</evidence>
<dbReference type="UniPathway" id="UPA00241">
    <property type="reaction ID" value="UER00352"/>
</dbReference>
<comment type="cofactor">
    <cofactor evidence="16">
        <name>NH4(+)</name>
        <dbReference type="ChEBI" id="CHEBI:28938"/>
    </cofactor>
    <cofactor evidence="16">
        <name>K(+)</name>
        <dbReference type="ChEBI" id="CHEBI:29103"/>
    </cofactor>
    <text evidence="16">A monovalent cation. Ammonium or potassium.</text>
</comment>
<evidence type="ECO:0000256" key="6">
    <source>
        <dbReference type="ARBA" id="ARBA00012102"/>
    </source>
</evidence>
<dbReference type="Proteomes" id="UP000218896">
    <property type="component" value="Unassembled WGS sequence"/>
</dbReference>
<evidence type="ECO:0000313" key="18">
    <source>
        <dbReference type="Proteomes" id="UP000218896"/>
    </source>
</evidence>
<name>A0A2A2ETS9_9GAMM</name>
<comment type="pathway">
    <text evidence="4 16">Cofactor biosynthesis; coenzyme A biosynthesis; CoA from (R)-pantothenate: step 1/5.</text>
</comment>
<evidence type="ECO:0000256" key="1">
    <source>
        <dbReference type="ARBA" id="ARBA00001206"/>
    </source>
</evidence>
<dbReference type="GO" id="GO:0005737">
    <property type="term" value="C:cytoplasm"/>
    <property type="evidence" value="ECO:0007669"/>
    <property type="project" value="UniProtKB-SubCell"/>
</dbReference>
<feature type="binding site" evidence="16">
    <location>
        <position position="175"/>
    </location>
    <ligand>
        <name>substrate</name>
    </ligand>
</feature>
<dbReference type="PANTHER" id="PTHR34265">
    <property type="entry name" value="TYPE III PANTOTHENATE KINASE"/>
    <property type="match status" value="1"/>
</dbReference>
<proteinExistence type="inferred from homology"/>
<evidence type="ECO:0000256" key="14">
    <source>
        <dbReference type="ARBA" id="ARBA00038036"/>
    </source>
</evidence>
<keyword evidence="18" id="KW-1185">Reference proteome</keyword>
<dbReference type="InterPro" id="IPR043129">
    <property type="entry name" value="ATPase_NBD"/>
</dbReference>
<dbReference type="Pfam" id="PF03309">
    <property type="entry name" value="Pan_kinase"/>
    <property type="match status" value="1"/>
</dbReference>
<feature type="binding site" evidence="16">
    <location>
        <begin position="98"/>
        <end position="101"/>
    </location>
    <ligand>
        <name>substrate</name>
    </ligand>
</feature>
<evidence type="ECO:0000256" key="3">
    <source>
        <dbReference type="ARBA" id="ARBA00004496"/>
    </source>
</evidence>
<evidence type="ECO:0000313" key="17">
    <source>
        <dbReference type="EMBL" id="PAU75825.1"/>
    </source>
</evidence>
<reference evidence="17 18" key="1">
    <citation type="submission" date="2017-08" db="EMBL/GenBank/DDBJ databases">
        <title>Halovibrio sewagensis sp. nov., isolated from wastewater of high salinity.</title>
        <authorList>
            <person name="Dong X."/>
            <person name="Zhang G."/>
        </authorList>
    </citation>
    <scope>NUCLEOTIDE SEQUENCE [LARGE SCALE GENOMIC DNA]</scope>
    <source>
        <strain evidence="17 18">YL5-2</strain>
    </source>
</reference>
<feature type="binding site" evidence="16">
    <location>
        <begin position="6"/>
        <end position="13"/>
    </location>
    <ligand>
        <name>ATP</name>
        <dbReference type="ChEBI" id="CHEBI:30616"/>
    </ligand>
</feature>
<dbReference type="HAMAP" id="MF_01274">
    <property type="entry name" value="Pantothen_kinase_3"/>
    <property type="match status" value="1"/>
</dbReference>
<keyword evidence="11 16" id="KW-0067">ATP-binding</keyword>
<evidence type="ECO:0000256" key="16">
    <source>
        <dbReference type="HAMAP-Rule" id="MF_01274"/>
    </source>
</evidence>
<comment type="similarity">
    <text evidence="14 16">Belongs to the type III pantothenate kinase family.</text>
</comment>
<keyword evidence="12 16" id="KW-0630">Potassium</keyword>
<dbReference type="Gene3D" id="3.30.420.40">
    <property type="match status" value="2"/>
</dbReference>
<dbReference type="GO" id="GO:0005524">
    <property type="term" value="F:ATP binding"/>
    <property type="evidence" value="ECO:0007669"/>
    <property type="project" value="UniProtKB-UniRule"/>
</dbReference>
<evidence type="ECO:0000256" key="2">
    <source>
        <dbReference type="ARBA" id="ARBA00001958"/>
    </source>
</evidence>
<evidence type="ECO:0000256" key="8">
    <source>
        <dbReference type="ARBA" id="ARBA00022679"/>
    </source>
</evidence>
<feature type="binding site" evidence="16">
    <location>
        <position position="123"/>
    </location>
    <ligand>
        <name>ATP</name>
        <dbReference type="ChEBI" id="CHEBI:30616"/>
    </ligand>
</feature>
<dbReference type="InterPro" id="IPR004619">
    <property type="entry name" value="Type_III_PanK"/>
</dbReference>
<accession>A0A2A2ETS9</accession>
<keyword evidence="7 16" id="KW-0963">Cytoplasm</keyword>
<evidence type="ECO:0000256" key="9">
    <source>
        <dbReference type="ARBA" id="ARBA00022741"/>
    </source>
</evidence>
<evidence type="ECO:0000256" key="5">
    <source>
        <dbReference type="ARBA" id="ARBA00011738"/>
    </source>
</evidence>
<feature type="binding site" evidence="16">
    <location>
        <position position="120"/>
    </location>
    <ligand>
        <name>K(+)</name>
        <dbReference type="ChEBI" id="CHEBI:29103"/>
    </ligand>
</feature>
<dbReference type="RefSeq" id="WP_095618809.1">
    <property type="nucleotide sequence ID" value="NZ_NSKD01000016.1"/>
</dbReference>
<comment type="subcellular location">
    <subcellularLocation>
        <location evidence="3 16">Cytoplasm</location>
    </subcellularLocation>
</comment>
<comment type="subunit">
    <text evidence="5 16">Homodimer.</text>
</comment>